<sequence length="82" mass="8763">MRFSLLTVIAALTAVLSVSATQVVFSRACTADGEACSQSSECCSGYCADNYLARRESESCFCLRIGVVVHGSIPSYLLSWSL</sequence>
<comment type="caution">
    <text evidence="2">The sequence shown here is derived from an EMBL/GenBank/DDBJ whole genome shotgun (WGS) entry which is preliminary data.</text>
</comment>
<reference evidence="2" key="1">
    <citation type="journal article" date="2020" name="New Phytol.">
        <title>Comparative genomics reveals dynamic genome evolution in host specialist ectomycorrhizal fungi.</title>
        <authorList>
            <person name="Lofgren L.A."/>
            <person name="Nguyen N.H."/>
            <person name="Vilgalys R."/>
            <person name="Ruytinx J."/>
            <person name="Liao H.L."/>
            <person name="Branco S."/>
            <person name="Kuo A."/>
            <person name="LaButti K."/>
            <person name="Lipzen A."/>
            <person name="Andreopoulos W."/>
            <person name="Pangilinan J."/>
            <person name="Riley R."/>
            <person name="Hundley H."/>
            <person name="Na H."/>
            <person name="Barry K."/>
            <person name="Grigoriev I.V."/>
            <person name="Stajich J.E."/>
            <person name="Kennedy P.G."/>
        </authorList>
    </citation>
    <scope>NUCLEOTIDE SEQUENCE</scope>
    <source>
        <strain evidence="2">DOB743</strain>
    </source>
</reference>
<dbReference type="EMBL" id="JABBWD010000027">
    <property type="protein sequence ID" value="KAG1776396.1"/>
    <property type="molecule type" value="Genomic_DNA"/>
</dbReference>
<protein>
    <submittedName>
        <fullName evidence="2">Uncharacterized protein</fullName>
    </submittedName>
</protein>
<gene>
    <name evidence="2" type="ORF">EV702DRAFT_1110618</name>
</gene>
<feature type="signal peptide" evidence="1">
    <location>
        <begin position="1"/>
        <end position="20"/>
    </location>
</feature>
<proteinExistence type="predicted"/>
<organism evidence="2 3">
    <name type="scientific">Suillus placidus</name>
    <dbReference type="NCBI Taxonomy" id="48579"/>
    <lineage>
        <taxon>Eukaryota</taxon>
        <taxon>Fungi</taxon>
        <taxon>Dikarya</taxon>
        <taxon>Basidiomycota</taxon>
        <taxon>Agaricomycotina</taxon>
        <taxon>Agaricomycetes</taxon>
        <taxon>Agaricomycetidae</taxon>
        <taxon>Boletales</taxon>
        <taxon>Suillineae</taxon>
        <taxon>Suillaceae</taxon>
        <taxon>Suillus</taxon>
    </lineage>
</organism>
<evidence type="ECO:0000313" key="2">
    <source>
        <dbReference type="EMBL" id="KAG1776396.1"/>
    </source>
</evidence>
<dbReference type="Proteomes" id="UP000714275">
    <property type="component" value="Unassembled WGS sequence"/>
</dbReference>
<evidence type="ECO:0000256" key="1">
    <source>
        <dbReference type="SAM" id="SignalP"/>
    </source>
</evidence>
<name>A0A9P6ZV55_9AGAM</name>
<keyword evidence="1" id="KW-0732">Signal</keyword>
<feature type="chain" id="PRO_5040428572" evidence="1">
    <location>
        <begin position="21"/>
        <end position="82"/>
    </location>
</feature>
<accession>A0A9P6ZV55</accession>
<dbReference type="AlphaFoldDB" id="A0A9P6ZV55"/>
<keyword evidence="3" id="KW-1185">Reference proteome</keyword>
<evidence type="ECO:0000313" key="3">
    <source>
        <dbReference type="Proteomes" id="UP000714275"/>
    </source>
</evidence>
<dbReference type="OrthoDB" id="10515414at2759"/>